<name>A0ABN7RWV9_OIKDI</name>
<gene>
    <name evidence="1" type="ORF">OKIOD_LOCUS2383</name>
</gene>
<reference evidence="1 2" key="1">
    <citation type="submission" date="2021-04" db="EMBL/GenBank/DDBJ databases">
        <authorList>
            <person name="Bliznina A."/>
        </authorList>
    </citation>
    <scope>NUCLEOTIDE SEQUENCE [LARGE SCALE GENOMIC DNA]</scope>
</reference>
<protein>
    <submittedName>
        <fullName evidence="1">Oidioi.mRNA.OKI2018_I69.PAR.g10825.t1.cds</fullName>
    </submittedName>
</protein>
<organism evidence="1 2">
    <name type="scientific">Oikopleura dioica</name>
    <name type="common">Tunicate</name>
    <dbReference type="NCBI Taxonomy" id="34765"/>
    <lineage>
        <taxon>Eukaryota</taxon>
        <taxon>Metazoa</taxon>
        <taxon>Chordata</taxon>
        <taxon>Tunicata</taxon>
        <taxon>Appendicularia</taxon>
        <taxon>Copelata</taxon>
        <taxon>Oikopleuridae</taxon>
        <taxon>Oikopleura</taxon>
    </lineage>
</organism>
<evidence type="ECO:0000313" key="1">
    <source>
        <dbReference type="EMBL" id="CAG5085162.1"/>
    </source>
</evidence>
<accession>A0ABN7RWV9</accession>
<keyword evidence="2" id="KW-1185">Reference proteome</keyword>
<evidence type="ECO:0000313" key="2">
    <source>
        <dbReference type="Proteomes" id="UP001158576"/>
    </source>
</evidence>
<sequence length="174" mass="19972">MCFSDSSGNSCMTFDGQTARELGKKSRFNHQFGSLCEKNGVVYGGGGREDVNTIEFYIGDQWHYNPAYDNPAGFRESTCLTVPEGILYFGYPKTYLFNTESLTWKSTGDAWVYGAKIRFVNNQIWSYQGYYNNYNLRLYWDGDRVTEGDRKMLPIGYEAPKPVILDEDEFALIE</sequence>
<dbReference type="Proteomes" id="UP001158576">
    <property type="component" value="Chromosome PAR"/>
</dbReference>
<proteinExistence type="predicted"/>
<dbReference type="EMBL" id="OU015568">
    <property type="protein sequence ID" value="CAG5085162.1"/>
    <property type="molecule type" value="Genomic_DNA"/>
</dbReference>